<evidence type="ECO:0000313" key="2">
    <source>
        <dbReference type="EMBL" id="CAE7391796.1"/>
    </source>
</evidence>
<dbReference type="Gene3D" id="1.10.10.10">
    <property type="entry name" value="Winged helix-like DNA-binding domain superfamily/Winged helix DNA-binding domain"/>
    <property type="match status" value="1"/>
</dbReference>
<reference evidence="2" key="1">
    <citation type="submission" date="2021-02" db="EMBL/GenBank/DDBJ databases">
        <authorList>
            <person name="Dougan E. K."/>
            <person name="Rhodes N."/>
            <person name="Thang M."/>
            <person name="Chan C."/>
        </authorList>
    </citation>
    <scope>NUCLEOTIDE SEQUENCE</scope>
</reference>
<keyword evidence="3" id="KW-1185">Reference proteome</keyword>
<dbReference type="Pfam" id="PF00753">
    <property type="entry name" value="Lactamase_B"/>
    <property type="match status" value="1"/>
</dbReference>
<evidence type="ECO:0000313" key="3">
    <source>
        <dbReference type="Proteomes" id="UP000601435"/>
    </source>
</evidence>
<dbReference type="InterPro" id="IPR050662">
    <property type="entry name" value="Sec-metab_biosynth-thioest"/>
</dbReference>
<name>A0A812QKI2_9DINO</name>
<dbReference type="Proteomes" id="UP000601435">
    <property type="component" value="Unassembled WGS sequence"/>
</dbReference>
<dbReference type="SUPFAM" id="SSF56281">
    <property type="entry name" value="Metallo-hydrolase/oxidoreductase"/>
    <property type="match status" value="1"/>
</dbReference>
<protein>
    <submittedName>
        <fullName evidence="2">LACTB2 protein</fullName>
    </submittedName>
</protein>
<sequence>MFVHCLLSPRSRIPVTELADGEILSCEGATLRVLHTPGHANDHVCLFLEEERAMFTGDNVLGWGTGTFQDLQQYMRSLKLMASQAPDVLYPAHGPVVSGTSEVAAWLQMYITHREDRIRQVENELRAVDVGLDLVDLVKRVYKAQPEVLQSEGLFRGACLNTKENWIQPGFVCQKPF</sequence>
<evidence type="ECO:0000259" key="1">
    <source>
        <dbReference type="Pfam" id="PF00753"/>
    </source>
</evidence>
<dbReference type="Gene3D" id="3.60.15.10">
    <property type="entry name" value="Ribonuclease Z/Hydroxyacylglutathione hydrolase-like"/>
    <property type="match status" value="1"/>
</dbReference>
<comment type="caution">
    <text evidence="2">The sequence shown here is derived from an EMBL/GenBank/DDBJ whole genome shotgun (WGS) entry which is preliminary data.</text>
</comment>
<organism evidence="2 3">
    <name type="scientific">Symbiodinium necroappetens</name>
    <dbReference type="NCBI Taxonomy" id="1628268"/>
    <lineage>
        <taxon>Eukaryota</taxon>
        <taxon>Sar</taxon>
        <taxon>Alveolata</taxon>
        <taxon>Dinophyceae</taxon>
        <taxon>Suessiales</taxon>
        <taxon>Symbiodiniaceae</taxon>
        <taxon>Symbiodinium</taxon>
    </lineage>
</organism>
<accession>A0A812QKI2</accession>
<dbReference type="EMBL" id="CAJNJA010016978">
    <property type="protein sequence ID" value="CAE7391796.1"/>
    <property type="molecule type" value="Genomic_DNA"/>
</dbReference>
<gene>
    <name evidence="2" type="primary">LACTB2</name>
    <name evidence="2" type="ORF">SNEC2469_LOCUS10654</name>
</gene>
<dbReference type="AlphaFoldDB" id="A0A812QKI2"/>
<dbReference type="OrthoDB" id="17458at2759"/>
<proteinExistence type="predicted"/>
<dbReference type="PANTHER" id="PTHR23131:SF0">
    <property type="entry name" value="ENDORIBONUCLEASE LACTB2"/>
    <property type="match status" value="1"/>
</dbReference>
<dbReference type="InterPro" id="IPR036388">
    <property type="entry name" value="WH-like_DNA-bd_sf"/>
</dbReference>
<dbReference type="PANTHER" id="PTHR23131">
    <property type="entry name" value="ENDORIBONUCLEASE LACTB2"/>
    <property type="match status" value="1"/>
</dbReference>
<dbReference type="InterPro" id="IPR001279">
    <property type="entry name" value="Metallo-B-lactamas"/>
</dbReference>
<feature type="domain" description="Metallo-beta-lactamase" evidence="1">
    <location>
        <begin position="13"/>
        <end position="93"/>
    </location>
</feature>
<dbReference type="InterPro" id="IPR036866">
    <property type="entry name" value="RibonucZ/Hydroxyglut_hydro"/>
</dbReference>